<evidence type="ECO:0000313" key="2">
    <source>
        <dbReference type="WBParaSite" id="jg19580"/>
    </source>
</evidence>
<evidence type="ECO:0000313" key="1">
    <source>
        <dbReference type="Proteomes" id="UP000887574"/>
    </source>
</evidence>
<dbReference type="AlphaFoldDB" id="A0A915DGC4"/>
<keyword evidence="1" id="KW-1185">Reference proteome</keyword>
<sequence>MAEATFLSNEQIAMLGEWTHNFFLCLRKNFPDVPVTPKCHLLCCHVGEFVRLHKFWGLLSEQSIESLHRKVNSDERRFGSMNNRPVILKKLFEESYLRNVLFDLNIVLEGESE</sequence>
<accession>A0A915DGC4</accession>
<reference evidence="2" key="1">
    <citation type="submission" date="2022-11" db="UniProtKB">
        <authorList>
            <consortium name="WormBaseParasite"/>
        </authorList>
    </citation>
    <scope>IDENTIFICATION</scope>
</reference>
<dbReference type="PANTHER" id="PTHR31424">
    <property type="entry name" value="PROTEIN CBG23806"/>
    <property type="match status" value="1"/>
</dbReference>
<dbReference type="WBParaSite" id="jg19580">
    <property type="protein sequence ID" value="jg19580"/>
    <property type="gene ID" value="jg19580"/>
</dbReference>
<organism evidence="1 2">
    <name type="scientific">Ditylenchus dipsaci</name>
    <dbReference type="NCBI Taxonomy" id="166011"/>
    <lineage>
        <taxon>Eukaryota</taxon>
        <taxon>Metazoa</taxon>
        <taxon>Ecdysozoa</taxon>
        <taxon>Nematoda</taxon>
        <taxon>Chromadorea</taxon>
        <taxon>Rhabditida</taxon>
        <taxon>Tylenchina</taxon>
        <taxon>Tylenchomorpha</taxon>
        <taxon>Sphaerularioidea</taxon>
        <taxon>Anguinidae</taxon>
        <taxon>Anguininae</taxon>
        <taxon>Ditylenchus</taxon>
    </lineage>
</organism>
<name>A0A915DGC4_9BILA</name>
<protein>
    <submittedName>
        <fullName evidence="2">Uncharacterized protein</fullName>
    </submittedName>
</protein>
<proteinExistence type="predicted"/>
<dbReference type="Proteomes" id="UP000887574">
    <property type="component" value="Unplaced"/>
</dbReference>
<dbReference type="PANTHER" id="PTHR31424:SF4">
    <property type="entry name" value="AUTOPHAGY-RELATED PROTEIN 14-RELATED"/>
    <property type="match status" value="1"/>
</dbReference>